<keyword evidence="1" id="KW-0472">Membrane</keyword>
<dbReference type="Proteomes" id="UP000694251">
    <property type="component" value="Chromosome 13"/>
</dbReference>
<evidence type="ECO:0000256" key="1">
    <source>
        <dbReference type="SAM" id="Phobius"/>
    </source>
</evidence>
<proteinExistence type="predicted"/>
<dbReference type="EMBL" id="JAEFBJ010000013">
    <property type="protein sequence ID" value="KAG7536315.1"/>
    <property type="molecule type" value="Genomic_DNA"/>
</dbReference>
<keyword evidence="3" id="KW-1185">Reference proteome</keyword>
<feature type="transmembrane region" description="Helical" evidence="1">
    <location>
        <begin position="31"/>
        <end position="49"/>
    </location>
</feature>
<name>A0A8T1XPM4_ARASU</name>
<comment type="caution">
    <text evidence="2">The sequence shown here is derived from an EMBL/GenBank/DDBJ whole genome shotgun (WGS) entry which is preliminary data.</text>
</comment>
<accession>A0A8T1XPM4</accession>
<keyword evidence="1" id="KW-0812">Transmembrane</keyword>
<keyword evidence="1" id="KW-1133">Transmembrane helix</keyword>
<evidence type="ECO:0000313" key="2">
    <source>
        <dbReference type="EMBL" id="KAG7536315.1"/>
    </source>
</evidence>
<reference evidence="2 3" key="1">
    <citation type="submission" date="2020-12" db="EMBL/GenBank/DDBJ databases">
        <title>Concerted genomic and epigenomic changes stabilize Arabidopsis allopolyploids.</title>
        <authorList>
            <person name="Chen Z."/>
        </authorList>
    </citation>
    <scope>NUCLEOTIDE SEQUENCE [LARGE SCALE GENOMIC DNA]</scope>
    <source>
        <strain evidence="2">As9502</strain>
        <tissue evidence="2">Leaf</tissue>
    </source>
</reference>
<organism evidence="2 3">
    <name type="scientific">Arabidopsis suecica</name>
    <name type="common">Swedish thale-cress</name>
    <name type="synonym">Cardaminopsis suecica</name>
    <dbReference type="NCBI Taxonomy" id="45249"/>
    <lineage>
        <taxon>Eukaryota</taxon>
        <taxon>Viridiplantae</taxon>
        <taxon>Streptophyta</taxon>
        <taxon>Embryophyta</taxon>
        <taxon>Tracheophyta</taxon>
        <taxon>Spermatophyta</taxon>
        <taxon>Magnoliopsida</taxon>
        <taxon>eudicotyledons</taxon>
        <taxon>Gunneridae</taxon>
        <taxon>Pentapetalae</taxon>
        <taxon>rosids</taxon>
        <taxon>malvids</taxon>
        <taxon>Brassicales</taxon>
        <taxon>Brassicaceae</taxon>
        <taxon>Camelineae</taxon>
        <taxon>Arabidopsis</taxon>
    </lineage>
</organism>
<sequence>MFLLGNTAQLPQYKVPVVDSSFLNWCFQKPILSFSAFVVLISCLSRCWIFDSGNERVKYSLPYTSTCTFLLEK</sequence>
<gene>
    <name evidence="2" type="ORF">ISN44_As13g002730</name>
</gene>
<evidence type="ECO:0000313" key="3">
    <source>
        <dbReference type="Proteomes" id="UP000694251"/>
    </source>
</evidence>
<protein>
    <submittedName>
        <fullName evidence="2">Uncharacterized protein</fullName>
    </submittedName>
</protein>
<dbReference type="AlphaFoldDB" id="A0A8T1XPM4"/>